<comment type="caution">
    <text evidence="3">The sequence shown here is derived from an EMBL/GenBank/DDBJ whole genome shotgun (WGS) entry which is preliminary data.</text>
</comment>
<proteinExistence type="predicted"/>
<sequence length="593" mass="65301">MRILRFSPRQKAIVASVIFFVLLSFFVAGGLDASYVVFNKNNIIASIGELFGFPKIEPAIGGYIILLFLGLYLIAGSIALFAVINKVKEDGKTLRDSGLLLYMILIGVAGFIVFIGVGMLFSIPNGAEGVALHLQFVGQSLLISLLAFACIYAIVFAIYLLILSLPFASRPSLPASGAAAPKGEETEEKKDPSEDDVTASFDSKKGEGGTVAIGGALVSGGASAPVSYDRERVFPELSKIDSRFVLGEQSLALPKQDLSLKRIVAELQNYLATSCSLYYSLEDLAMFASSLLTAPITILEGVSGTGKSSLPRYFAKFIGETAYFESVQMTYKDRDDILGYYNDFTGVYSETEFLKRLYESTYRLSHLNIMVLDEMNISRIEYYFADFLSVLEFPEGERKIHLYNIPGEAPAHLGEGDLALTPNTRFVGTANTDDSTFAITDKVIDRAVVLDFDEFHEPIEFETKAKPTPLSYQELNSLALEARKDRKLSLSSAEMKKLSDLLRKAGELLDVKTGNRFLNQAKDLTPCYAAMTGEKEGALDYLFAFKVLRKAKGRVDASYRGGLHELSSYIKKTYGDSFKRSLSSIDYEIRRLG</sequence>
<evidence type="ECO:0000256" key="2">
    <source>
        <dbReference type="SAM" id="Phobius"/>
    </source>
</evidence>
<feature type="transmembrane region" description="Helical" evidence="2">
    <location>
        <begin position="99"/>
        <end position="121"/>
    </location>
</feature>
<feature type="transmembrane region" description="Helical" evidence="2">
    <location>
        <begin position="12"/>
        <end position="31"/>
    </location>
</feature>
<feature type="region of interest" description="Disordered" evidence="1">
    <location>
        <begin position="176"/>
        <end position="206"/>
    </location>
</feature>
<dbReference type="EMBL" id="JADINA010000007">
    <property type="protein sequence ID" value="MBO8425812.1"/>
    <property type="molecule type" value="Genomic_DNA"/>
</dbReference>
<feature type="compositionally biased region" description="Basic and acidic residues" evidence="1">
    <location>
        <begin position="182"/>
        <end position="192"/>
    </location>
</feature>
<dbReference type="Proteomes" id="UP000823634">
    <property type="component" value="Unassembled WGS sequence"/>
</dbReference>
<keyword evidence="2" id="KW-0812">Transmembrane</keyword>
<keyword evidence="2" id="KW-0472">Membrane</keyword>
<evidence type="ECO:0008006" key="5">
    <source>
        <dbReference type="Google" id="ProtNLM"/>
    </source>
</evidence>
<feature type="transmembrane region" description="Helical" evidence="2">
    <location>
        <begin position="141"/>
        <end position="162"/>
    </location>
</feature>
<reference evidence="3" key="1">
    <citation type="submission" date="2020-10" db="EMBL/GenBank/DDBJ databases">
        <authorList>
            <person name="Gilroy R."/>
        </authorList>
    </citation>
    <scope>NUCLEOTIDE SEQUENCE</scope>
    <source>
        <strain evidence="3">17113</strain>
    </source>
</reference>
<dbReference type="Gene3D" id="3.40.50.300">
    <property type="entry name" value="P-loop containing nucleotide triphosphate hydrolases"/>
    <property type="match status" value="1"/>
</dbReference>
<protein>
    <recommendedName>
        <fullName evidence="5">ATPase dynein-related AAA domain-containing protein</fullName>
    </recommendedName>
</protein>
<reference evidence="3" key="2">
    <citation type="journal article" date="2021" name="PeerJ">
        <title>Extensive microbial diversity within the chicken gut microbiome revealed by metagenomics and culture.</title>
        <authorList>
            <person name="Gilroy R."/>
            <person name="Ravi A."/>
            <person name="Getino M."/>
            <person name="Pursley I."/>
            <person name="Horton D.L."/>
            <person name="Alikhan N.F."/>
            <person name="Baker D."/>
            <person name="Gharbi K."/>
            <person name="Hall N."/>
            <person name="Watson M."/>
            <person name="Adriaenssens E.M."/>
            <person name="Foster-Nyarko E."/>
            <person name="Jarju S."/>
            <person name="Secka A."/>
            <person name="Antonio M."/>
            <person name="Oren A."/>
            <person name="Chaudhuri R.R."/>
            <person name="La Ragione R."/>
            <person name="Hildebrand F."/>
            <person name="Pallen M.J."/>
        </authorList>
    </citation>
    <scope>NUCLEOTIDE SEQUENCE</scope>
    <source>
        <strain evidence="3">17113</strain>
    </source>
</reference>
<dbReference type="InterPro" id="IPR027417">
    <property type="entry name" value="P-loop_NTPase"/>
</dbReference>
<evidence type="ECO:0000313" key="3">
    <source>
        <dbReference type="EMBL" id="MBO8425812.1"/>
    </source>
</evidence>
<name>A0A9D9GV60_9FIRM</name>
<gene>
    <name evidence="3" type="ORF">IAC61_00645</name>
</gene>
<evidence type="ECO:0000313" key="4">
    <source>
        <dbReference type="Proteomes" id="UP000823634"/>
    </source>
</evidence>
<dbReference type="AlphaFoldDB" id="A0A9D9GV60"/>
<feature type="transmembrane region" description="Helical" evidence="2">
    <location>
        <begin position="60"/>
        <end position="87"/>
    </location>
</feature>
<keyword evidence="2" id="KW-1133">Transmembrane helix</keyword>
<accession>A0A9D9GV60</accession>
<organism evidence="3 4">
    <name type="scientific">Candidatus Alloenteromonas pullistercoris</name>
    <dbReference type="NCBI Taxonomy" id="2840785"/>
    <lineage>
        <taxon>Bacteria</taxon>
        <taxon>Bacillati</taxon>
        <taxon>Bacillota</taxon>
        <taxon>Bacillota incertae sedis</taxon>
        <taxon>Candidatus Alloenteromonas</taxon>
    </lineage>
</organism>
<evidence type="ECO:0000256" key="1">
    <source>
        <dbReference type="SAM" id="MobiDB-lite"/>
    </source>
</evidence>
<dbReference type="SUPFAM" id="SSF52540">
    <property type="entry name" value="P-loop containing nucleoside triphosphate hydrolases"/>
    <property type="match status" value="1"/>
</dbReference>